<reference evidence="1" key="1">
    <citation type="submission" date="2022-10" db="EMBL/GenBank/DDBJ databases">
        <title>Luteolibacter sp. GHJ8, whole genome shotgun sequencing project.</title>
        <authorList>
            <person name="Zhao G."/>
            <person name="Shen L."/>
        </authorList>
    </citation>
    <scope>NUCLEOTIDE SEQUENCE</scope>
    <source>
        <strain evidence="1">GHJ8</strain>
    </source>
</reference>
<comment type="caution">
    <text evidence="1">The sequence shown here is derived from an EMBL/GenBank/DDBJ whole genome shotgun (WGS) entry which is preliminary data.</text>
</comment>
<dbReference type="Proteomes" id="UP001165653">
    <property type="component" value="Unassembled WGS sequence"/>
</dbReference>
<sequence length="42" mass="4798">MSLLLAIAIWFLIKRHLEGTGEYYAPGQRPPKAYVVPEQDQP</sequence>
<dbReference type="RefSeq" id="WP_264513870.1">
    <property type="nucleotide sequence ID" value="NZ_JAPDDR010000006.1"/>
</dbReference>
<proteinExistence type="predicted"/>
<organism evidence="1 2">
    <name type="scientific">Luteolibacter rhizosphaerae</name>
    <dbReference type="NCBI Taxonomy" id="2989719"/>
    <lineage>
        <taxon>Bacteria</taxon>
        <taxon>Pseudomonadati</taxon>
        <taxon>Verrucomicrobiota</taxon>
        <taxon>Verrucomicrobiia</taxon>
        <taxon>Verrucomicrobiales</taxon>
        <taxon>Verrucomicrobiaceae</taxon>
        <taxon>Luteolibacter</taxon>
    </lineage>
</organism>
<gene>
    <name evidence="1" type="ORF">OJ996_12210</name>
</gene>
<evidence type="ECO:0000313" key="2">
    <source>
        <dbReference type="Proteomes" id="UP001165653"/>
    </source>
</evidence>
<name>A0ABT3G3C5_9BACT</name>
<protein>
    <submittedName>
        <fullName evidence="1">Uncharacterized protein</fullName>
    </submittedName>
</protein>
<keyword evidence="2" id="KW-1185">Reference proteome</keyword>
<dbReference type="EMBL" id="JAPDDR010000006">
    <property type="protein sequence ID" value="MCW1914344.1"/>
    <property type="molecule type" value="Genomic_DNA"/>
</dbReference>
<evidence type="ECO:0000313" key="1">
    <source>
        <dbReference type="EMBL" id="MCW1914344.1"/>
    </source>
</evidence>
<accession>A0ABT3G3C5</accession>